<protein>
    <recommendedName>
        <fullName evidence="2">histidine kinase</fullName>
        <ecNumber evidence="2">2.7.13.3</ecNumber>
    </recommendedName>
</protein>
<dbReference type="Gene3D" id="3.30.450.20">
    <property type="entry name" value="PAS domain"/>
    <property type="match status" value="1"/>
</dbReference>
<dbReference type="Pfam" id="PF00512">
    <property type="entry name" value="HisKA"/>
    <property type="match status" value="1"/>
</dbReference>
<evidence type="ECO:0000259" key="10">
    <source>
        <dbReference type="PROSITE" id="PS50109"/>
    </source>
</evidence>
<dbReference type="InterPro" id="IPR005467">
    <property type="entry name" value="His_kinase_dom"/>
</dbReference>
<dbReference type="InterPro" id="IPR004358">
    <property type="entry name" value="Sig_transdc_His_kin-like_C"/>
</dbReference>
<dbReference type="EC" id="2.7.13.3" evidence="2"/>
<dbReference type="InterPro" id="IPR036097">
    <property type="entry name" value="HisK_dim/P_sf"/>
</dbReference>
<evidence type="ECO:0000256" key="2">
    <source>
        <dbReference type="ARBA" id="ARBA00012438"/>
    </source>
</evidence>
<dbReference type="InterPro" id="IPR013656">
    <property type="entry name" value="PAS_4"/>
</dbReference>
<dbReference type="KEGG" id="cpas:Clopa_0911"/>
<dbReference type="Proteomes" id="UP000013523">
    <property type="component" value="Chromosome"/>
</dbReference>
<evidence type="ECO:0000256" key="9">
    <source>
        <dbReference type="SAM" id="Phobius"/>
    </source>
</evidence>
<evidence type="ECO:0000256" key="3">
    <source>
        <dbReference type="ARBA" id="ARBA00022553"/>
    </source>
</evidence>
<dbReference type="Pfam" id="PF02518">
    <property type="entry name" value="HATPase_c"/>
    <property type="match status" value="1"/>
</dbReference>
<dbReference type="AlphaFoldDB" id="R4K032"/>
<gene>
    <name evidence="11" type="ORF">Clopa_0911</name>
</gene>
<comment type="catalytic activity">
    <reaction evidence="1">
        <text>ATP + protein L-histidine = ADP + protein N-phospho-L-histidine.</text>
        <dbReference type="EC" id="2.7.13.3"/>
    </reaction>
</comment>
<dbReference type="InterPro" id="IPR003661">
    <property type="entry name" value="HisK_dim/P_dom"/>
</dbReference>
<evidence type="ECO:0000256" key="7">
    <source>
        <dbReference type="ARBA" id="ARBA00022840"/>
    </source>
</evidence>
<dbReference type="Pfam" id="PF08448">
    <property type="entry name" value="PAS_4"/>
    <property type="match status" value="1"/>
</dbReference>
<dbReference type="SMART" id="SM00388">
    <property type="entry name" value="HisKA"/>
    <property type="match status" value="1"/>
</dbReference>
<dbReference type="SMART" id="SM00387">
    <property type="entry name" value="HATPase_c"/>
    <property type="match status" value="1"/>
</dbReference>
<dbReference type="eggNOG" id="COG2205">
    <property type="taxonomic scope" value="Bacteria"/>
</dbReference>
<dbReference type="PROSITE" id="PS50109">
    <property type="entry name" value="HIS_KIN"/>
    <property type="match status" value="1"/>
</dbReference>
<feature type="domain" description="Histidine kinase" evidence="10">
    <location>
        <begin position="548"/>
        <end position="768"/>
    </location>
</feature>
<dbReference type="SUPFAM" id="SSF47384">
    <property type="entry name" value="Homodimeric domain of signal transducing histidine kinase"/>
    <property type="match status" value="1"/>
</dbReference>
<reference evidence="11 12" key="1">
    <citation type="submission" date="2012-01" db="EMBL/GenBank/DDBJ databases">
        <title>Complete sequence of chromosome of Clostridium pasteurianum BC1.</title>
        <authorList>
            <consortium name="US DOE Joint Genome Institute"/>
            <person name="Lucas S."/>
            <person name="Han J."/>
            <person name="Lapidus A."/>
            <person name="Cheng J.-F."/>
            <person name="Goodwin L."/>
            <person name="Pitluck S."/>
            <person name="Peters L."/>
            <person name="Mikhailova N."/>
            <person name="Teshima H."/>
            <person name="Detter J.C."/>
            <person name="Han C."/>
            <person name="Tapia R."/>
            <person name="Land M."/>
            <person name="Hauser L."/>
            <person name="Kyrpides N."/>
            <person name="Ivanova N."/>
            <person name="Pagani I."/>
            <person name="Dunn J."/>
            <person name="Taghavi S."/>
            <person name="Francis A."/>
            <person name="van der Lelie D."/>
            <person name="Woyke T."/>
        </authorList>
    </citation>
    <scope>NUCLEOTIDE SEQUENCE [LARGE SCALE GENOMIC DNA]</scope>
    <source>
        <strain evidence="11 12">BC1</strain>
    </source>
</reference>
<dbReference type="InterPro" id="IPR003594">
    <property type="entry name" value="HATPase_dom"/>
</dbReference>
<evidence type="ECO:0000256" key="1">
    <source>
        <dbReference type="ARBA" id="ARBA00000085"/>
    </source>
</evidence>
<dbReference type="HOGENOM" id="CLU_000445_89_20_9"/>
<keyword evidence="9" id="KW-0472">Membrane</keyword>
<dbReference type="PANTHER" id="PTHR43711">
    <property type="entry name" value="TWO-COMPONENT HISTIDINE KINASE"/>
    <property type="match status" value="1"/>
</dbReference>
<name>R4K032_CLOPA</name>
<proteinExistence type="predicted"/>
<dbReference type="eggNOG" id="COG2984">
    <property type="taxonomic scope" value="Bacteria"/>
</dbReference>
<evidence type="ECO:0000313" key="12">
    <source>
        <dbReference type="Proteomes" id="UP000013523"/>
    </source>
</evidence>
<dbReference type="InterPro" id="IPR035965">
    <property type="entry name" value="PAS-like_dom_sf"/>
</dbReference>
<dbReference type="PATRIC" id="fig|86416.3.peg.900"/>
<evidence type="ECO:0000313" key="11">
    <source>
        <dbReference type="EMBL" id="AGK95928.1"/>
    </source>
</evidence>
<dbReference type="EMBL" id="CP003261">
    <property type="protein sequence ID" value="AGK95928.1"/>
    <property type="molecule type" value="Genomic_DNA"/>
</dbReference>
<evidence type="ECO:0000256" key="6">
    <source>
        <dbReference type="ARBA" id="ARBA00022777"/>
    </source>
</evidence>
<dbReference type="Gene3D" id="1.10.287.130">
    <property type="match status" value="1"/>
</dbReference>
<keyword evidence="8" id="KW-0902">Two-component regulatory system</keyword>
<keyword evidence="4" id="KW-0808">Transferase</keyword>
<evidence type="ECO:0000256" key="4">
    <source>
        <dbReference type="ARBA" id="ARBA00022679"/>
    </source>
</evidence>
<keyword evidence="7" id="KW-0067">ATP-binding</keyword>
<keyword evidence="3" id="KW-0597">Phosphoprotein</keyword>
<keyword evidence="6 11" id="KW-0418">Kinase</keyword>
<keyword evidence="12" id="KW-1185">Reference proteome</keyword>
<dbReference type="InterPro" id="IPR036890">
    <property type="entry name" value="HATPase_C_sf"/>
</dbReference>
<accession>R4K032</accession>
<evidence type="ECO:0000256" key="5">
    <source>
        <dbReference type="ARBA" id="ARBA00022741"/>
    </source>
</evidence>
<evidence type="ECO:0000256" key="8">
    <source>
        <dbReference type="ARBA" id="ARBA00023012"/>
    </source>
</evidence>
<dbReference type="GO" id="GO:0000155">
    <property type="term" value="F:phosphorelay sensor kinase activity"/>
    <property type="evidence" value="ECO:0007669"/>
    <property type="project" value="InterPro"/>
</dbReference>
<dbReference type="Pfam" id="PF04392">
    <property type="entry name" value="ABC_sub_bind"/>
    <property type="match status" value="1"/>
</dbReference>
<dbReference type="PANTHER" id="PTHR43711:SF26">
    <property type="entry name" value="SENSOR HISTIDINE KINASE RCSC"/>
    <property type="match status" value="1"/>
</dbReference>
<dbReference type="PRINTS" id="PR00344">
    <property type="entry name" value="BCTRLSENSOR"/>
</dbReference>
<dbReference type="FunFam" id="3.30.565.10:FF:000037">
    <property type="entry name" value="Hybrid sensor histidine kinase/response regulator"/>
    <property type="match status" value="1"/>
</dbReference>
<sequence length="800" mass="92081">MGFFKYKYIKHCIFLIVLIVFINLCQNTVYAKGETEKNILIISSDENYGNFMDGNKSMSWDNSILSSIDSVFINSKQNINVNLQYLDFNNVSQDTYFQEIYNLYKTKYKNTKFDAVITIDDLNDSAFKFMLKYSNELFPNTPIIFSGVSSFDKSLLNNHPLFTGITKNSDVKSTIDVALKLHPKTKQVFVITDKSAYGVSNKNIIKSFMPLYKDKVKFLFSEESDINKLKKEIDSLPEDTVIYLNASFKDSNNKIIPATTAADILFKDSNIPMYSRESLSTNKQSLGGMMTYADSYGNSIGKLALKILQGEKPSNIPVTEDASHNYEFNYTQLKKFHLDINSLPKGSKIVNEPIGYFDIYKSMAIRIFILIVIFVVVLETLFIIFNISKRRLAEKLLSDHESLLKTLINSTPDLIYFKNEKNEFLEINDATLKLLNITRKDYKNINMNKLNDISIFTKELLDKLKRNDKKAWKLGTMYRMEELMLDQVDNVNKIYDTLRIPLFNEDKSPKGLILLGRDITQHKQNERNEKFIRELKYYDELKTNFFSNISHELKTPLNLIFSALQIIELKNRRTLEDKDLEKYTAVMRQNCYRLLRIIDNLIDITKINSGNFFTHLENNDIVFIIENIVTSIVDYVESKGINITFDTEIEEKVMAFDLDAMERIILNLLSNAIKFTPTGGSIEVNIHDNKDSIVISVKDTGIGIPKDKQASIFKKFVQVDKSLSRSREGSGIGLSLVKELVVLHSGTIELESAPNQGSEFKITLPVKLVKEDKNSRNDTIIKHNSKIKRIKIEFSDIYDY</sequence>
<keyword evidence="5" id="KW-0547">Nucleotide-binding</keyword>
<dbReference type="InterPro" id="IPR007487">
    <property type="entry name" value="ABC_transpt-TYRBP-like"/>
</dbReference>
<dbReference type="STRING" id="86416.Clopa_0911"/>
<feature type="transmembrane region" description="Helical" evidence="9">
    <location>
        <begin position="363"/>
        <end position="385"/>
    </location>
</feature>
<keyword evidence="9" id="KW-0812">Transmembrane</keyword>
<dbReference type="Gene3D" id="3.40.50.2300">
    <property type="match status" value="2"/>
</dbReference>
<dbReference type="CDD" id="cd16922">
    <property type="entry name" value="HATPase_EvgS-ArcB-TorS-like"/>
    <property type="match status" value="1"/>
</dbReference>
<dbReference type="CDD" id="cd00082">
    <property type="entry name" value="HisKA"/>
    <property type="match status" value="1"/>
</dbReference>
<dbReference type="SUPFAM" id="SSF55874">
    <property type="entry name" value="ATPase domain of HSP90 chaperone/DNA topoisomerase II/histidine kinase"/>
    <property type="match status" value="1"/>
</dbReference>
<keyword evidence="9" id="KW-1133">Transmembrane helix</keyword>
<dbReference type="GO" id="GO:0005524">
    <property type="term" value="F:ATP binding"/>
    <property type="evidence" value="ECO:0007669"/>
    <property type="project" value="UniProtKB-KW"/>
</dbReference>
<organism evidence="11 12">
    <name type="scientific">Clostridium pasteurianum BC1</name>
    <dbReference type="NCBI Taxonomy" id="86416"/>
    <lineage>
        <taxon>Bacteria</taxon>
        <taxon>Bacillati</taxon>
        <taxon>Bacillota</taxon>
        <taxon>Clostridia</taxon>
        <taxon>Eubacteriales</taxon>
        <taxon>Clostridiaceae</taxon>
        <taxon>Clostridium</taxon>
    </lineage>
</organism>
<dbReference type="Gene3D" id="3.30.565.10">
    <property type="entry name" value="Histidine kinase-like ATPase, C-terminal domain"/>
    <property type="match status" value="1"/>
</dbReference>
<dbReference type="SUPFAM" id="SSF55785">
    <property type="entry name" value="PYP-like sensor domain (PAS domain)"/>
    <property type="match status" value="1"/>
</dbReference>
<dbReference type="InterPro" id="IPR050736">
    <property type="entry name" value="Sensor_HK_Regulatory"/>
</dbReference>